<dbReference type="NCBIfam" id="NF033592">
    <property type="entry name" value="transpos_IS4_1"/>
    <property type="match status" value="1"/>
</dbReference>
<proteinExistence type="inferred from homology"/>
<dbReference type="EMBL" id="CP051487">
    <property type="protein sequence ID" value="QJC80627.1"/>
    <property type="molecule type" value="Genomic_DNA"/>
</dbReference>
<dbReference type="EMBL" id="CP051487">
    <property type="protein sequence ID" value="QJC77265.1"/>
    <property type="molecule type" value="Genomic_DNA"/>
</dbReference>
<evidence type="ECO:0000313" key="9">
    <source>
        <dbReference type="EMBL" id="QJC79132.1"/>
    </source>
</evidence>
<accession>A0AAE6ZTW4</accession>
<dbReference type="GO" id="GO:0003677">
    <property type="term" value="F:DNA binding"/>
    <property type="evidence" value="ECO:0007669"/>
    <property type="project" value="UniProtKB-KW"/>
</dbReference>
<feature type="domain" description="Transposase IS4-like" evidence="5">
    <location>
        <begin position="117"/>
        <end position="335"/>
    </location>
</feature>
<evidence type="ECO:0000256" key="3">
    <source>
        <dbReference type="ARBA" id="ARBA00023125"/>
    </source>
</evidence>
<gene>
    <name evidence="7" type="ORF">HGP31_02775</name>
    <name evidence="8" type="ORF">HGP31_06905</name>
    <name evidence="9" type="ORF">HGP31_12720</name>
    <name evidence="10" type="ORF">HGP31_18170</name>
    <name evidence="11" type="ORF">HGP31_20705</name>
    <name evidence="12" type="ORF">HGP31_21445</name>
</gene>
<feature type="domain" description="DUF4372" evidence="6">
    <location>
        <begin position="5"/>
        <end position="59"/>
    </location>
</feature>
<dbReference type="GeneID" id="72196178"/>
<evidence type="ECO:0000256" key="4">
    <source>
        <dbReference type="ARBA" id="ARBA00023172"/>
    </source>
</evidence>
<evidence type="ECO:0000313" key="8">
    <source>
        <dbReference type="EMBL" id="QJC78044.1"/>
    </source>
</evidence>
<dbReference type="Gene3D" id="3.90.350.10">
    <property type="entry name" value="Transposase Inhibitor Protein From Tn5, Chain A, domain 1"/>
    <property type="match status" value="1"/>
</dbReference>
<organism evidence="9 13">
    <name type="scientific">Pseudomonas umsongensis</name>
    <dbReference type="NCBI Taxonomy" id="198618"/>
    <lineage>
        <taxon>Bacteria</taxon>
        <taxon>Pseudomonadati</taxon>
        <taxon>Pseudomonadota</taxon>
        <taxon>Gammaproteobacteria</taxon>
        <taxon>Pseudomonadales</taxon>
        <taxon>Pseudomonadaceae</taxon>
        <taxon>Pseudomonas</taxon>
    </lineage>
</organism>
<dbReference type="PANTHER" id="PTHR33258">
    <property type="entry name" value="TRANSPOSASE INSL FOR INSERTION SEQUENCE ELEMENT IS186A-RELATED"/>
    <property type="match status" value="1"/>
</dbReference>
<evidence type="ECO:0000259" key="6">
    <source>
        <dbReference type="Pfam" id="PF14294"/>
    </source>
</evidence>
<dbReference type="InterPro" id="IPR012337">
    <property type="entry name" value="RNaseH-like_sf"/>
</dbReference>
<dbReference type="EMBL" id="CP051487">
    <property type="protein sequence ID" value="QJC78044.1"/>
    <property type="molecule type" value="Genomic_DNA"/>
</dbReference>
<reference evidence="9 13" key="1">
    <citation type="submission" date="2020-04" db="EMBL/GenBank/DDBJ databases">
        <authorList>
            <person name="Yao Y."/>
            <person name="He Z."/>
        </authorList>
    </citation>
    <scope>NUCLEOTIDE SEQUENCE [LARGE SCALE GENOMIC DNA]</scope>
    <source>
        <strain evidence="9 13">CY-1</strain>
    </source>
</reference>
<dbReference type="Pfam" id="PF14294">
    <property type="entry name" value="DUF4372"/>
    <property type="match status" value="1"/>
</dbReference>
<dbReference type="InterPro" id="IPR002559">
    <property type="entry name" value="Transposase_11"/>
</dbReference>
<dbReference type="InterPro" id="IPR025399">
    <property type="entry name" value="DUF4372"/>
</dbReference>
<evidence type="ECO:0000313" key="10">
    <source>
        <dbReference type="EMBL" id="QJC80148.1"/>
    </source>
</evidence>
<dbReference type="GO" id="GO:0006313">
    <property type="term" value="P:DNA transposition"/>
    <property type="evidence" value="ECO:0007669"/>
    <property type="project" value="InterPro"/>
</dbReference>
<comment type="similarity">
    <text evidence="1">Belongs to the transposase 11 family.</text>
</comment>
<dbReference type="GO" id="GO:0004803">
    <property type="term" value="F:transposase activity"/>
    <property type="evidence" value="ECO:0007669"/>
    <property type="project" value="InterPro"/>
</dbReference>
<evidence type="ECO:0000313" key="12">
    <source>
        <dbReference type="EMBL" id="QJC80763.1"/>
    </source>
</evidence>
<dbReference type="KEGG" id="pum:HGP31_02775"/>
<dbReference type="KEGG" id="pum:HGP31_18170"/>
<keyword evidence="3" id="KW-0238">DNA-binding</keyword>
<dbReference type="KEGG" id="pum:HGP31_12720"/>
<evidence type="ECO:0000313" key="13">
    <source>
        <dbReference type="Proteomes" id="UP000501367"/>
    </source>
</evidence>
<evidence type="ECO:0000313" key="7">
    <source>
        <dbReference type="EMBL" id="QJC77265.1"/>
    </source>
</evidence>
<dbReference type="EMBL" id="CP051487">
    <property type="protein sequence ID" value="QJC80148.1"/>
    <property type="molecule type" value="Genomic_DNA"/>
</dbReference>
<evidence type="ECO:0000256" key="2">
    <source>
        <dbReference type="ARBA" id="ARBA00022578"/>
    </source>
</evidence>
<dbReference type="SUPFAM" id="SSF53098">
    <property type="entry name" value="Ribonuclease H-like"/>
    <property type="match status" value="1"/>
</dbReference>
<dbReference type="InterPro" id="IPR047952">
    <property type="entry name" value="Transpos_IS4"/>
</dbReference>
<dbReference type="PANTHER" id="PTHR33258:SF1">
    <property type="entry name" value="TRANSPOSASE INSL FOR INSERTION SEQUENCE ELEMENT IS186A-RELATED"/>
    <property type="match status" value="1"/>
</dbReference>
<keyword evidence="2" id="KW-0815">Transposition</keyword>
<dbReference type="Pfam" id="PF01609">
    <property type="entry name" value="DDE_Tnp_1"/>
    <property type="match status" value="1"/>
</dbReference>
<dbReference type="KEGG" id="pum:HGP31_21445"/>
<dbReference type="KEGG" id="pum:HGP31_20705"/>
<dbReference type="Proteomes" id="UP000501367">
    <property type="component" value="Chromosome"/>
</dbReference>
<dbReference type="EMBL" id="CP051487">
    <property type="protein sequence ID" value="QJC79132.1"/>
    <property type="molecule type" value="Genomic_DNA"/>
</dbReference>
<keyword evidence="4" id="KW-0233">DNA recombination</keyword>
<protein>
    <submittedName>
        <fullName evidence="9">IS4 family transposase</fullName>
    </submittedName>
</protein>
<evidence type="ECO:0000313" key="11">
    <source>
        <dbReference type="EMBL" id="QJC80627.1"/>
    </source>
</evidence>
<evidence type="ECO:0000256" key="1">
    <source>
        <dbReference type="ARBA" id="ARBA00010075"/>
    </source>
</evidence>
<dbReference type="RefSeq" id="WP_168757130.1">
    <property type="nucleotide sequence ID" value="NZ_CP051487.1"/>
</dbReference>
<sequence length="389" mass="44703">MFTSTRLAHLLSAIPRQFFRQSTERHQADRYVKRCTSWQLLVTLVSGHVTQALSLRSLATFSETLSPHSYHLKAGPVARSTLSDALNKRDYRPFQDLCELLLRGISRQQRKEVGAMVSLLDSTSITLRGPHFDGWTAATKTRITQGLKVHVGLDLAQLAPVYVNITPANVNDLSDALEMPIQAGMTYVFDKGYCDYNWWHQLQTKGAFFVTRLKKNANIKVLHKHSTVAEQSPVMTDEVILFGKKHLGGKRLNDYRETPVRRVVVEREGHATPLILVTNDFARTAEEVAGLYKDRWKIELFFKWIKQHLKLKRFYAFSENAVRLQIYSALISYLLLHLFHRRSGFTGSLFELTVRISHVLHERPATPELRDRRRQEREKLKAAQGSLQL</sequence>
<dbReference type="KEGG" id="pum:HGP31_06905"/>
<dbReference type="AlphaFoldDB" id="A0AAE6ZTW4"/>
<name>A0AAE6ZTW4_9PSED</name>
<dbReference type="EMBL" id="CP051487">
    <property type="protein sequence ID" value="QJC80763.1"/>
    <property type="molecule type" value="Genomic_DNA"/>
</dbReference>
<evidence type="ECO:0000259" key="5">
    <source>
        <dbReference type="Pfam" id="PF01609"/>
    </source>
</evidence>